<name>A0A5B6TBJ6_9BACT</name>
<sequence length="95" mass="10768">MMAAFFFWPRKDKFSFGKAAAGVMFFFIGCTKTIGRVGGFLVQRGRKPEKVSLVRVAKRTAFLESVNKKLLLLKTVHVFLSVFSGYKFQCHAPRS</sequence>
<proteinExistence type="predicted"/>
<accession>A0A5B6TBJ6</accession>
<dbReference type="RefSeq" id="WP_149092292.1">
    <property type="nucleotide sequence ID" value="NZ_VKKY01000003.1"/>
</dbReference>
<dbReference type="Proteomes" id="UP000324133">
    <property type="component" value="Unassembled WGS sequence"/>
</dbReference>
<protein>
    <submittedName>
        <fullName evidence="1">Uncharacterized protein</fullName>
    </submittedName>
</protein>
<dbReference type="EMBL" id="VKKY01000003">
    <property type="protein sequence ID" value="KAA3436349.1"/>
    <property type="molecule type" value="Genomic_DNA"/>
</dbReference>
<gene>
    <name evidence="1" type="ORF">FOA19_18300</name>
</gene>
<organism evidence="1 2">
    <name type="scientific">Rufibacter hautae</name>
    <dbReference type="NCBI Taxonomy" id="2595005"/>
    <lineage>
        <taxon>Bacteria</taxon>
        <taxon>Pseudomonadati</taxon>
        <taxon>Bacteroidota</taxon>
        <taxon>Cytophagia</taxon>
        <taxon>Cytophagales</taxon>
        <taxon>Hymenobacteraceae</taxon>
        <taxon>Rufibacter</taxon>
    </lineage>
</organism>
<comment type="caution">
    <text evidence="1">The sequence shown here is derived from an EMBL/GenBank/DDBJ whole genome shotgun (WGS) entry which is preliminary data.</text>
</comment>
<reference evidence="1 2" key="1">
    <citation type="submission" date="2019-07" db="EMBL/GenBank/DDBJ databases">
        <title>Rufibacter sp. nov., isolated from lake sediment.</title>
        <authorList>
            <person name="Qu J.-H."/>
        </authorList>
    </citation>
    <scope>NUCLEOTIDE SEQUENCE [LARGE SCALE GENOMIC DNA]</scope>
    <source>
        <strain evidence="1 2">NBS58-1</strain>
    </source>
</reference>
<evidence type="ECO:0000313" key="2">
    <source>
        <dbReference type="Proteomes" id="UP000324133"/>
    </source>
</evidence>
<dbReference type="AlphaFoldDB" id="A0A5B6TBJ6"/>
<keyword evidence="2" id="KW-1185">Reference proteome</keyword>
<evidence type="ECO:0000313" key="1">
    <source>
        <dbReference type="EMBL" id="KAA3436349.1"/>
    </source>
</evidence>